<evidence type="ECO:0000256" key="1">
    <source>
        <dbReference type="ARBA" id="ARBA00022649"/>
    </source>
</evidence>
<comment type="caution">
    <text evidence="2">The sequence shown here is derived from an EMBL/GenBank/DDBJ whole genome shotgun (WGS) entry which is preliminary data.</text>
</comment>
<dbReference type="AlphaFoldDB" id="A0A0L0M883"/>
<gene>
    <name evidence="2" type="ORF">BVER_03526</name>
</gene>
<evidence type="ECO:0000313" key="3">
    <source>
        <dbReference type="Proteomes" id="UP000036959"/>
    </source>
</evidence>
<dbReference type="InterPro" id="IPR007712">
    <property type="entry name" value="RelE/ParE_toxin"/>
</dbReference>
<dbReference type="EMBL" id="LFJJ01000177">
    <property type="protein sequence ID" value="KND58563.1"/>
    <property type="molecule type" value="Genomic_DNA"/>
</dbReference>
<keyword evidence="3" id="KW-1185">Reference proteome</keyword>
<reference evidence="3" key="1">
    <citation type="submission" date="2015-06" db="EMBL/GenBank/DDBJ databases">
        <title>Comparative genomics of Burkholderia leaf nodule symbionts.</title>
        <authorList>
            <person name="Carlier A."/>
            <person name="Eberl L."/>
            <person name="Pinto-Carbo M."/>
        </authorList>
    </citation>
    <scope>NUCLEOTIDE SEQUENCE [LARGE SCALE GENOMIC DNA]</scope>
    <source>
        <strain evidence="3">UZHbot4</strain>
    </source>
</reference>
<accession>A0A0L0M883</accession>
<evidence type="ECO:0000313" key="2">
    <source>
        <dbReference type="EMBL" id="KND58563.1"/>
    </source>
</evidence>
<dbReference type="OrthoDB" id="9814952at2"/>
<name>A0A0L0M883_9BURK</name>
<proteinExistence type="predicted"/>
<dbReference type="PATRIC" id="fig|242163.4.peg.2213"/>
<dbReference type="Pfam" id="PF05016">
    <property type="entry name" value="ParE_toxin"/>
    <property type="match status" value="1"/>
</dbReference>
<dbReference type="Proteomes" id="UP000036959">
    <property type="component" value="Unassembled WGS sequence"/>
</dbReference>
<organism evidence="2 3">
    <name type="scientific">Candidatus Burkholderia verschuerenii</name>
    <dbReference type="NCBI Taxonomy" id="242163"/>
    <lineage>
        <taxon>Bacteria</taxon>
        <taxon>Pseudomonadati</taxon>
        <taxon>Pseudomonadota</taxon>
        <taxon>Betaproteobacteria</taxon>
        <taxon>Burkholderiales</taxon>
        <taxon>Burkholderiaceae</taxon>
        <taxon>Burkholderia</taxon>
    </lineage>
</organism>
<evidence type="ECO:0008006" key="4">
    <source>
        <dbReference type="Google" id="ProtNLM"/>
    </source>
</evidence>
<protein>
    <recommendedName>
        <fullName evidence="4">Death on curing protein, Doc toxin</fullName>
    </recommendedName>
</protein>
<keyword evidence="1" id="KW-1277">Toxin-antitoxin system</keyword>
<dbReference type="Gene3D" id="3.30.2310.20">
    <property type="entry name" value="RelE-like"/>
    <property type="match status" value="1"/>
</dbReference>
<sequence>MTYRVQFAPEALEQLATLEAYIAVAGVPETAAQYVDAIVDFCVSLATFPERGVSRADLLPGLRITHYRKRAVIAFRVTDDIVSVLGVYYGGQDYETRLLDEQDPH</sequence>
<dbReference type="RefSeq" id="WP_050455289.1">
    <property type="nucleotide sequence ID" value="NZ_LFJJ01000177.1"/>
</dbReference>
<dbReference type="InterPro" id="IPR035093">
    <property type="entry name" value="RelE/ParE_toxin_dom_sf"/>
</dbReference>